<dbReference type="PANTHER" id="PTHR11019:SF199">
    <property type="entry name" value="HTH-TYPE TRANSCRIPTIONAL REGULATOR NIMR"/>
    <property type="match status" value="1"/>
</dbReference>
<comment type="caution">
    <text evidence="3">The sequence shown here is derived from an EMBL/GenBank/DDBJ whole genome shotgun (WGS) entry which is preliminary data.</text>
</comment>
<sequence length="271" mass="31551">MITDQREYLAVVDSNPESVYCYHSLHYTEENDSFFDHSHKKGQFTYVEGGTIHVKTNITNYFVPGNHFIWIPAGVNHSVYSNSESVQMRSLYIPILSDEKQYYNTVGVYPATDLLLQLLSHTKEWRGDILKSHRKPYPIVQAIKVLLPDFSKTPIHFTIPIIKDEKLKQVTEFLNNNLSENILLSQLAEKFEINERTLHRLFKKNTNISYIKFFTLLRMYKAIDYLAQKKYSISEIASKVGYSSIPTFSNTFYKVIGKRPSDYQRGAEILK</sequence>
<evidence type="ECO:0000259" key="2">
    <source>
        <dbReference type="PROSITE" id="PS01124"/>
    </source>
</evidence>
<dbReference type="Pfam" id="PF12833">
    <property type="entry name" value="HTH_18"/>
    <property type="match status" value="1"/>
</dbReference>
<dbReference type="InterPro" id="IPR018060">
    <property type="entry name" value="HTH_AraC"/>
</dbReference>
<evidence type="ECO:0000256" key="1">
    <source>
        <dbReference type="ARBA" id="ARBA00023125"/>
    </source>
</evidence>
<name>A0ABS6W2D3_9FLAO</name>
<protein>
    <submittedName>
        <fullName evidence="3">AraC family transcriptional regulator</fullName>
    </submittedName>
</protein>
<feature type="domain" description="HTH araC/xylS-type" evidence="2">
    <location>
        <begin position="168"/>
        <end position="266"/>
    </location>
</feature>
<keyword evidence="4" id="KW-1185">Reference proteome</keyword>
<reference evidence="3 4" key="1">
    <citation type="submission" date="2021-07" db="EMBL/GenBank/DDBJ databases">
        <title>Mesonia aestuariivivens sp. nov., isolated from a tidal flat.</title>
        <authorList>
            <person name="Kim Y.-O."/>
            <person name="Yoon J.-H."/>
        </authorList>
    </citation>
    <scope>NUCLEOTIDE SEQUENCE [LARGE SCALE GENOMIC DNA]</scope>
    <source>
        <strain evidence="3 4">JHPTF-M18</strain>
    </source>
</reference>
<evidence type="ECO:0000313" key="3">
    <source>
        <dbReference type="EMBL" id="MBW2962017.1"/>
    </source>
</evidence>
<dbReference type="Pfam" id="PF02311">
    <property type="entry name" value="AraC_binding"/>
    <property type="match status" value="1"/>
</dbReference>
<dbReference type="PANTHER" id="PTHR11019">
    <property type="entry name" value="HTH-TYPE TRANSCRIPTIONAL REGULATOR NIMR"/>
    <property type="match status" value="1"/>
</dbReference>
<keyword evidence="1" id="KW-0238">DNA-binding</keyword>
<evidence type="ECO:0000313" key="4">
    <source>
        <dbReference type="Proteomes" id="UP000719267"/>
    </source>
</evidence>
<dbReference type="RefSeq" id="WP_219040306.1">
    <property type="nucleotide sequence ID" value="NZ_JAHWDF010000009.1"/>
</dbReference>
<accession>A0ABS6W2D3</accession>
<dbReference type="PROSITE" id="PS01124">
    <property type="entry name" value="HTH_ARAC_FAMILY_2"/>
    <property type="match status" value="1"/>
</dbReference>
<dbReference type="SMART" id="SM00342">
    <property type="entry name" value="HTH_ARAC"/>
    <property type="match status" value="1"/>
</dbReference>
<dbReference type="Proteomes" id="UP000719267">
    <property type="component" value="Unassembled WGS sequence"/>
</dbReference>
<dbReference type="EMBL" id="JAHWDF010000009">
    <property type="protein sequence ID" value="MBW2962017.1"/>
    <property type="molecule type" value="Genomic_DNA"/>
</dbReference>
<gene>
    <name evidence="3" type="ORF">KW502_09420</name>
</gene>
<proteinExistence type="predicted"/>
<dbReference type="InterPro" id="IPR003313">
    <property type="entry name" value="AraC-bd"/>
</dbReference>
<organism evidence="3 4">
    <name type="scientific">Mesonia aestuariivivens</name>
    <dbReference type="NCBI Taxonomy" id="2796128"/>
    <lineage>
        <taxon>Bacteria</taxon>
        <taxon>Pseudomonadati</taxon>
        <taxon>Bacteroidota</taxon>
        <taxon>Flavobacteriia</taxon>
        <taxon>Flavobacteriales</taxon>
        <taxon>Flavobacteriaceae</taxon>
        <taxon>Mesonia</taxon>
    </lineage>
</organism>